<dbReference type="GO" id="GO:0000270">
    <property type="term" value="P:peptidoglycan metabolic process"/>
    <property type="evidence" value="ECO:0007669"/>
    <property type="project" value="TreeGrafter"/>
</dbReference>
<evidence type="ECO:0000259" key="2">
    <source>
        <dbReference type="Pfam" id="PF02698"/>
    </source>
</evidence>
<proteinExistence type="predicted"/>
<dbReference type="GeneID" id="95377819"/>
<keyword evidence="1" id="KW-1133">Transmembrane helix</keyword>
<dbReference type="Pfam" id="PF02698">
    <property type="entry name" value="DUF218"/>
    <property type="match status" value="1"/>
</dbReference>
<protein>
    <submittedName>
        <fullName evidence="4">YdcF family protein</fullName>
    </submittedName>
</protein>
<dbReference type="EMBL" id="JAMDMJ010000003">
    <property type="protein sequence ID" value="MCY9594777.1"/>
    <property type="molecule type" value="Genomic_DNA"/>
</dbReference>
<dbReference type="KEGG" id="pchi:PC41400_23790"/>
<dbReference type="GO" id="GO:0043164">
    <property type="term" value="P:Gram-negative-bacterium-type cell wall biogenesis"/>
    <property type="evidence" value="ECO:0007669"/>
    <property type="project" value="TreeGrafter"/>
</dbReference>
<reference evidence="3 6" key="2">
    <citation type="submission" date="2022-05" db="EMBL/GenBank/DDBJ databases">
        <title>Genome Sequencing of Bee-Associated Microbes.</title>
        <authorList>
            <person name="Dunlap C."/>
        </authorList>
    </citation>
    <scope>NUCLEOTIDE SEQUENCE [LARGE SCALE GENOMIC DNA]</scope>
    <source>
        <strain evidence="3 6">NRRL B-23120</strain>
    </source>
</reference>
<dbReference type="AlphaFoldDB" id="A0A410X1P5"/>
<dbReference type="EMBL" id="CP026520">
    <property type="protein sequence ID" value="QAV20534.1"/>
    <property type="molecule type" value="Genomic_DNA"/>
</dbReference>
<evidence type="ECO:0000313" key="5">
    <source>
        <dbReference type="Proteomes" id="UP000288943"/>
    </source>
</evidence>
<dbReference type="PANTHER" id="PTHR30336">
    <property type="entry name" value="INNER MEMBRANE PROTEIN, PROBABLE PERMEASE"/>
    <property type="match status" value="1"/>
</dbReference>
<evidence type="ECO:0000313" key="4">
    <source>
        <dbReference type="EMBL" id="QAV20534.1"/>
    </source>
</evidence>
<evidence type="ECO:0000313" key="3">
    <source>
        <dbReference type="EMBL" id="MCY9594777.1"/>
    </source>
</evidence>
<organism evidence="4 5">
    <name type="scientific">Paenibacillus chitinolyticus</name>
    <dbReference type="NCBI Taxonomy" id="79263"/>
    <lineage>
        <taxon>Bacteria</taxon>
        <taxon>Bacillati</taxon>
        <taxon>Bacillota</taxon>
        <taxon>Bacilli</taxon>
        <taxon>Bacillales</taxon>
        <taxon>Paenibacillaceae</taxon>
        <taxon>Paenibacillus</taxon>
    </lineage>
</organism>
<dbReference type="InterPro" id="IPR014729">
    <property type="entry name" value="Rossmann-like_a/b/a_fold"/>
</dbReference>
<feature type="transmembrane region" description="Helical" evidence="1">
    <location>
        <begin position="62"/>
        <end position="81"/>
    </location>
</feature>
<dbReference type="Gene3D" id="3.40.50.620">
    <property type="entry name" value="HUPs"/>
    <property type="match status" value="1"/>
</dbReference>
<keyword evidence="1" id="KW-0812">Transmembrane</keyword>
<evidence type="ECO:0000313" key="6">
    <source>
        <dbReference type="Proteomes" id="UP001527202"/>
    </source>
</evidence>
<dbReference type="Proteomes" id="UP001527202">
    <property type="component" value="Unassembled WGS sequence"/>
</dbReference>
<dbReference type="Proteomes" id="UP000288943">
    <property type="component" value="Chromosome"/>
</dbReference>
<keyword evidence="6" id="KW-1185">Reference proteome</keyword>
<feature type="transmembrane region" description="Helical" evidence="1">
    <location>
        <begin position="12"/>
        <end position="28"/>
    </location>
</feature>
<dbReference type="InterPro" id="IPR051599">
    <property type="entry name" value="Cell_Envelope_Assoc"/>
</dbReference>
<feature type="transmembrane region" description="Helical" evidence="1">
    <location>
        <begin position="34"/>
        <end position="50"/>
    </location>
</feature>
<feature type="domain" description="DUF218" evidence="2">
    <location>
        <begin position="95"/>
        <end position="238"/>
    </location>
</feature>
<sequence>MKRWSGIRKAKVADVLLVLTFLSSPFLFRGRFGMMLFGIAVVLLLIIRRIDFSKRVRLRKTLWAGSLLIALSFAVVESFVLSQMGADEAGTSGADTVVILGSGLKGYEVSLTLQQRLDAGFAYVSGKKDITVVVSGGQGPGENVPEAVAMRDYLVKKGIAENRILLESRSTSTLENLRFTKAVLKEKGINDPKILIVTSDYHMYRAKLLAKREGYEAYGLSSPSPAHLKPINMIREYFAMIKTWVS</sequence>
<dbReference type="PANTHER" id="PTHR30336:SF4">
    <property type="entry name" value="ENVELOPE BIOGENESIS FACTOR ELYC"/>
    <property type="match status" value="1"/>
</dbReference>
<keyword evidence="1" id="KW-0472">Membrane</keyword>
<evidence type="ECO:0000256" key="1">
    <source>
        <dbReference type="SAM" id="Phobius"/>
    </source>
</evidence>
<dbReference type="GO" id="GO:0005886">
    <property type="term" value="C:plasma membrane"/>
    <property type="evidence" value="ECO:0007669"/>
    <property type="project" value="TreeGrafter"/>
</dbReference>
<dbReference type="OrthoDB" id="9782395at2"/>
<dbReference type="InterPro" id="IPR003848">
    <property type="entry name" value="DUF218"/>
</dbReference>
<name>A0A410X1P5_9BACL</name>
<gene>
    <name evidence="3" type="ORF">M5X16_03190</name>
    <name evidence="4" type="ORF">PC41400_23790</name>
</gene>
<accession>A0A410X1P5</accession>
<dbReference type="CDD" id="cd06259">
    <property type="entry name" value="YdcF-like"/>
    <property type="match status" value="1"/>
</dbReference>
<dbReference type="RefSeq" id="WP_042230276.1">
    <property type="nucleotide sequence ID" value="NZ_CP026520.1"/>
</dbReference>
<reference evidence="4 5" key="1">
    <citation type="submission" date="2018-01" db="EMBL/GenBank/DDBJ databases">
        <title>The whole genome sequencing and assembly of Paenibacillus chitinolyticus KCCM 41400 strain.</title>
        <authorList>
            <person name="Kim J.-Y."/>
            <person name="Park M.-K."/>
            <person name="Lee Y.-J."/>
            <person name="Yi H."/>
            <person name="Bahn Y.-S."/>
            <person name="Kim J.F."/>
            <person name="Lee D.-W."/>
        </authorList>
    </citation>
    <scope>NUCLEOTIDE SEQUENCE [LARGE SCALE GENOMIC DNA]</scope>
    <source>
        <strain evidence="4 5">KCCM 41400</strain>
    </source>
</reference>